<evidence type="ECO:0000256" key="3">
    <source>
        <dbReference type="PIRSR" id="PIRSR000443-1"/>
    </source>
</evidence>
<evidence type="ECO:0000256" key="4">
    <source>
        <dbReference type="SAM" id="SignalP"/>
    </source>
</evidence>
<dbReference type="OrthoDB" id="9800754at2"/>
<keyword evidence="2" id="KW-0028">Amino-acid biosynthesis</keyword>
<keyword evidence="4" id="KW-0732">Signal</keyword>
<dbReference type="RefSeq" id="WP_106336109.1">
    <property type="nucleotide sequence ID" value="NZ_PVZS01000007.1"/>
</dbReference>
<comment type="caution">
    <text evidence="2">Lacks conserved residue(s) required for the propagation of feature annotation.</text>
</comment>
<feature type="chain" id="PRO_5015697113" description="Probable acyltransferase" evidence="4">
    <location>
        <begin position="29"/>
        <end position="395"/>
    </location>
</feature>
<feature type="signal peptide" evidence="4">
    <location>
        <begin position="1"/>
        <end position="28"/>
    </location>
</feature>
<name>A0A2T1HUX8_9HYPH</name>
<dbReference type="GO" id="GO:0005737">
    <property type="term" value="C:cytoplasm"/>
    <property type="evidence" value="ECO:0007669"/>
    <property type="project" value="UniProtKB-SubCell"/>
</dbReference>
<comment type="caution">
    <text evidence="6">The sequence shown here is derived from an EMBL/GenBank/DDBJ whole genome shotgun (WGS) entry which is preliminary data.</text>
</comment>
<feature type="domain" description="AB hydrolase-1" evidence="5">
    <location>
        <begin position="155"/>
        <end position="347"/>
    </location>
</feature>
<feature type="active site" evidence="3">
    <location>
        <position position="375"/>
    </location>
</feature>
<dbReference type="NCBIfam" id="NF005262">
    <property type="entry name" value="PRK06765.1"/>
    <property type="match status" value="1"/>
</dbReference>
<organism evidence="6 7">
    <name type="scientific">Alsobacter soli</name>
    <dbReference type="NCBI Taxonomy" id="2109933"/>
    <lineage>
        <taxon>Bacteria</taxon>
        <taxon>Pseudomonadati</taxon>
        <taxon>Pseudomonadota</taxon>
        <taxon>Alphaproteobacteria</taxon>
        <taxon>Hyphomicrobiales</taxon>
        <taxon>Alsobacteraceae</taxon>
        <taxon>Alsobacter</taxon>
    </lineage>
</organism>
<dbReference type="Pfam" id="PF00561">
    <property type="entry name" value="Abhydrolase_1"/>
    <property type="match status" value="1"/>
</dbReference>
<dbReference type="GO" id="GO:0004414">
    <property type="term" value="F:homoserine O-acetyltransferase activity"/>
    <property type="evidence" value="ECO:0007669"/>
    <property type="project" value="TreeGrafter"/>
</dbReference>
<comment type="similarity">
    <text evidence="2">Belongs to the AB hydrolase superfamily. MetX family.</text>
</comment>
<dbReference type="GO" id="GO:0009092">
    <property type="term" value="P:homoserine metabolic process"/>
    <property type="evidence" value="ECO:0007669"/>
    <property type="project" value="TreeGrafter"/>
</dbReference>
<accession>A0A2T1HUX8</accession>
<proteinExistence type="inferred from homology"/>
<sequence>MRLGRIARAATLALALVGAGLGGGGAAAEDLIVQKKTFEMPSFTTQGGRTIKNVKIGWESYGALNADRSNAILVTHFFSGTSHAAGKYAPGDKTPGYWDAIIGPGKAIDTNKFFVIASDTLVNLNTGDPKVVTTGPASIDPDTGKPYGLNFPVVSFRDFVEVQKALVESLGISKLHAVAGASMGALQAYEWAADYPDKVGRLMAVIGAADSGAWGIAWLDVWASPIRVDPKWNNGDYYGKEPPTEGLKQALKVVSLHANHWLWAEKTFGRAWAEEGKDPAAAIGNRYKIEQGLEQSATARAAVSDANHFLYLVKANQLFMAAQGERLKAIKAPTLILYSPTDQVFDQSFVKATADIIRSGGAPVETGEIGGNFGHLNGVVAMAPLSDKVRGFMEK</sequence>
<evidence type="ECO:0000313" key="7">
    <source>
        <dbReference type="Proteomes" id="UP000239772"/>
    </source>
</evidence>
<dbReference type="EMBL" id="PVZS01000007">
    <property type="protein sequence ID" value="PSC05472.1"/>
    <property type="molecule type" value="Genomic_DNA"/>
</dbReference>
<dbReference type="GO" id="GO:0009086">
    <property type="term" value="P:methionine biosynthetic process"/>
    <property type="evidence" value="ECO:0007669"/>
    <property type="project" value="TreeGrafter"/>
</dbReference>
<dbReference type="Gene3D" id="3.40.50.1820">
    <property type="entry name" value="alpha/beta hydrolase"/>
    <property type="match status" value="1"/>
</dbReference>
<gene>
    <name evidence="6" type="ORF">SLNSH_07730</name>
</gene>
<evidence type="ECO:0000313" key="6">
    <source>
        <dbReference type="EMBL" id="PSC05472.1"/>
    </source>
</evidence>
<dbReference type="InterPro" id="IPR029058">
    <property type="entry name" value="AB_hydrolase_fold"/>
</dbReference>
<feature type="active site" description="Nucleophile" evidence="3">
    <location>
        <position position="182"/>
    </location>
</feature>
<keyword evidence="2" id="KW-0963">Cytoplasm</keyword>
<dbReference type="EC" id="2.3.1.-" evidence="2"/>
<dbReference type="AlphaFoldDB" id="A0A2T1HUX8"/>
<reference evidence="7" key="1">
    <citation type="submission" date="2018-03" db="EMBL/GenBank/DDBJ databases">
        <authorList>
            <person name="Sun L."/>
            <person name="Liu H."/>
            <person name="Chen W."/>
            <person name="Huang K."/>
            <person name="Liu W."/>
            <person name="Gao X."/>
        </authorList>
    </citation>
    <scope>NUCLEOTIDE SEQUENCE [LARGE SCALE GENOMIC DNA]</scope>
    <source>
        <strain evidence="7">SH9</strain>
    </source>
</reference>
<dbReference type="PIRSF" id="PIRSF000443">
    <property type="entry name" value="Homoser_Ac_trans"/>
    <property type="match status" value="1"/>
</dbReference>
<dbReference type="SUPFAM" id="SSF53474">
    <property type="entry name" value="alpha/beta-Hydrolases"/>
    <property type="match status" value="1"/>
</dbReference>
<keyword evidence="2" id="KW-0012">Acyltransferase</keyword>
<protein>
    <recommendedName>
        <fullName evidence="2">Probable acyltransferase</fullName>
        <ecNumber evidence="2">2.3.1.-</ecNumber>
    </recommendedName>
</protein>
<keyword evidence="7" id="KW-1185">Reference proteome</keyword>
<dbReference type="PANTHER" id="PTHR32268">
    <property type="entry name" value="HOMOSERINE O-ACETYLTRANSFERASE"/>
    <property type="match status" value="1"/>
</dbReference>
<dbReference type="Proteomes" id="UP000239772">
    <property type="component" value="Unassembled WGS sequence"/>
</dbReference>
<keyword evidence="1 2" id="KW-0808">Transferase</keyword>
<comment type="subcellular location">
    <subcellularLocation>
        <location evidence="2">Cytoplasm</location>
    </subcellularLocation>
</comment>
<dbReference type="InterPro" id="IPR000073">
    <property type="entry name" value="AB_hydrolase_1"/>
</dbReference>
<comment type="subunit">
    <text evidence="2">Homodimer.</text>
</comment>
<evidence type="ECO:0000256" key="2">
    <source>
        <dbReference type="HAMAP-Rule" id="MF_00296"/>
    </source>
</evidence>
<dbReference type="HAMAP" id="MF_00296">
    <property type="entry name" value="MetX_acyltransf"/>
    <property type="match status" value="1"/>
</dbReference>
<evidence type="ECO:0000259" key="5">
    <source>
        <dbReference type="Pfam" id="PF00561"/>
    </source>
</evidence>
<dbReference type="PANTHER" id="PTHR32268:SF11">
    <property type="entry name" value="HOMOSERINE O-ACETYLTRANSFERASE"/>
    <property type="match status" value="1"/>
</dbReference>
<evidence type="ECO:0000256" key="1">
    <source>
        <dbReference type="ARBA" id="ARBA00022679"/>
    </source>
</evidence>
<dbReference type="Gene3D" id="1.10.1740.110">
    <property type="match status" value="1"/>
</dbReference>
<feature type="active site" evidence="2 3">
    <location>
        <position position="342"/>
    </location>
</feature>
<dbReference type="InterPro" id="IPR008220">
    <property type="entry name" value="HAT_MetX-like"/>
</dbReference>